<feature type="coiled-coil region" evidence="4">
    <location>
        <begin position="201"/>
        <end position="443"/>
    </location>
</feature>
<dbReference type="Pfam" id="PF12329">
    <property type="entry name" value="TMF_DNA_bd"/>
    <property type="match status" value="1"/>
</dbReference>
<reference evidence="7 8" key="1">
    <citation type="submission" date="2016-08" db="EMBL/GenBank/DDBJ databases">
        <title>Draft genome sequence of allopolyploid Zygosaccharomyces rouxii.</title>
        <authorList>
            <person name="Watanabe J."/>
            <person name="Uehara K."/>
            <person name="Mogi Y."/>
            <person name="Tsukioka Y."/>
        </authorList>
    </citation>
    <scope>NUCLEOTIDE SEQUENCE [LARGE SCALE GENOMIC DNA]</scope>
    <source>
        <strain evidence="7 8">NBRC 110957</strain>
    </source>
</reference>
<dbReference type="PANTHER" id="PTHR46515:SF1">
    <property type="entry name" value="TATA ELEMENT MODULATORY FACTOR"/>
    <property type="match status" value="1"/>
</dbReference>
<evidence type="ECO:0000313" key="7">
    <source>
        <dbReference type="EMBL" id="GAV52367.1"/>
    </source>
</evidence>
<evidence type="ECO:0000256" key="2">
    <source>
        <dbReference type="ARBA" id="ARBA00023034"/>
    </source>
</evidence>
<dbReference type="GO" id="GO:0005783">
    <property type="term" value="C:endoplasmic reticulum"/>
    <property type="evidence" value="ECO:0007669"/>
    <property type="project" value="TreeGrafter"/>
</dbReference>
<dbReference type="InterPro" id="IPR022091">
    <property type="entry name" value="TMF_TATA-bd"/>
</dbReference>
<dbReference type="EMBL" id="BDGX01000033">
    <property type="protein sequence ID" value="GAV52367.1"/>
    <property type="molecule type" value="Genomic_DNA"/>
</dbReference>
<feature type="compositionally biased region" description="Basic and acidic residues" evidence="5">
    <location>
        <begin position="88"/>
        <end position="100"/>
    </location>
</feature>
<feature type="coiled-coil region" evidence="4">
    <location>
        <begin position="584"/>
        <end position="691"/>
    </location>
</feature>
<feature type="region of interest" description="Disordered" evidence="5">
    <location>
        <begin position="1"/>
        <end position="105"/>
    </location>
</feature>
<evidence type="ECO:0000313" key="8">
    <source>
        <dbReference type="Proteomes" id="UP000187013"/>
    </source>
</evidence>
<feature type="compositionally biased region" description="Basic and acidic residues" evidence="5">
    <location>
        <begin position="42"/>
        <end position="72"/>
    </location>
</feature>
<comment type="subcellular location">
    <subcellularLocation>
        <location evidence="1">Golgi apparatus</location>
    </subcellularLocation>
</comment>
<evidence type="ECO:0000256" key="4">
    <source>
        <dbReference type="SAM" id="Coils"/>
    </source>
</evidence>
<proteinExistence type="predicted"/>
<dbReference type="InterPro" id="IPR052602">
    <property type="entry name" value="Growth_transcription_reg"/>
</dbReference>
<accession>A0A1Q3A9J1</accession>
<evidence type="ECO:0000256" key="1">
    <source>
        <dbReference type="ARBA" id="ARBA00004555"/>
    </source>
</evidence>
<dbReference type="InterPro" id="IPR022092">
    <property type="entry name" value="TMF_DNA-bd"/>
</dbReference>
<comment type="caution">
    <text evidence="7">The sequence shown here is derived from an EMBL/GenBank/DDBJ whole genome shotgun (WGS) entry which is preliminary data.</text>
</comment>
<dbReference type="GO" id="GO:0005794">
    <property type="term" value="C:Golgi apparatus"/>
    <property type="evidence" value="ECO:0007669"/>
    <property type="project" value="UniProtKB-SubCell"/>
</dbReference>
<protein>
    <recommendedName>
        <fullName evidence="6">TATA element modulatory factor 1 TATA binding domain-containing protein</fullName>
    </recommendedName>
</protein>
<gene>
    <name evidence="7" type="ORF">ZYGR_0AG03580</name>
</gene>
<sequence>MTDTSKKLSLEERLSLAAKKSKKKSKKSPSPVATTPIVAEQPTEKTEKPDRTEIDEKNNENNDKRDNKKDNEAANTAATLHPQSLDSSENHVMPEVKDSEDNALEEGTEWKRQILLLNSLKDREPWSQWLDEATQFSKVDDFLKIFEPVLRSTYEELQYYKNQKNFAKEGTTEKEKDELISQLRYEGEKLAGIELRQNTTIKSLRKTLAEMDNDIKVTQEELSKKIRNYEQLFNSHEDLKSQLQNYENTIKDLRQDNTRLKDSQMQLEGKKKELESLRSALETDHQKFGQREKNLINEIDTLKSSSQEQVTQLETSMEQLRIELDSRLKNQEEPIRGSEKNEKTLKKELDSLKLSSSQMENSLTGRISDLEIRLNKLLQFNSKLEGELQSFRHLSESLENRLSEESKERQENAIKLQEFQQKNEKLQNSLQDTIEDYNLLQRKYEIRHTQLELNVDSPVVPAEKHSKSSQLPDVDYKHRDGKVPPSPTEDDWMYPPNVSQISSMGTPMDFENSSIQKEVDEISDRPPIEDDKLSINGMDIPDEAAAMGSAVQELHSTSRQTNSMNYRRRSTQVDSTGQMNAHMISKLGAEIRRYEAELVSLQNSCERLQKEKMEASNEILKLLEENEKVQALTKEKDELVKKFEETQSKLETSLQVLGEKTEKVEELENDVADLKEMMQQQIQQMADMQEKLG</sequence>
<feature type="compositionally biased region" description="Polar residues" evidence="5">
    <location>
        <begin position="73"/>
        <end position="87"/>
    </location>
</feature>
<dbReference type="Pfam" id="PF12325">
    <property type="entry name" value="TMF_TATA_bd"/>
    <property type="match status" value="1"/>
</dbReference>
<evidence type="ECO:0000256" key="3">
    <source>
        <dbReference type="ARBA" id="ARBA00023054"/>
    </source>
</evidence>
<keyword evidence="2" id="KW-0333">Golgi apparatus</keyword>
<feature type="region of interest" description="Disordered" evidence="5">
    <location>
        <begin position="459"/>
        <end position="496"/>
    </location>
</feature>
<evidence type="ECO:0000259" key="6">
    <source>
        <dbReference type="Pfam" id="PF12325"/>
    </source>
</evidence>
<feature type="compositionally biased region" description="Basic and acidic residues" evidence="5">
    <location>
        <begin position="1"/>
        <end position="14"/>
    </location>
</feature>
<dbReference type="OrthoDB" id="74178at2759"/>
<organism evidence="7 8">
    <name type="scientific">Zygosaccharomyces rouxii</name>
    <dbReference type="NCBI Taxonomy" id="4956"/>
    <lineage>
        <taxon>Eukaryota</taxon>
        <taxon>Fungi</taxon>
        <taxon>Dikarya</taxon>
        <taxon>Ascomycota</taxon>
        <taxon>Saccharomycotina</taxon>
        <taxon>Saccharomycetes</taxon>
        <taxon>Saccharomycetales</taxon>
        <taxon>Saccharomycetaceae</taxon>
        <taxon>Zygosaccharomyces</taxon>
    </lineage>
</organism>
<dbReference type="AlphaFoldDB" id="A0A1Q3A9J1"/>
<evidence type="ECO:0000256" key="5">
    <source>
        <dbReference type="SAM" id="MobiDB-lite"/>
    </source>
</evidence>
<dbReference type="Proteomes" id="UP000187013">
    <property type="component" value="Unassembled WGS sequence"/>
</dbReference>
<dbReference type="Gene3D" id="1.10.287.1490">
    <property type="match status" value="1"/>
</dbReference>
<name>A0A1Q3A9J1_ZYGRO</name>
<feature type="domain" description="TATA element modulatory factor 1 TATA binding" evidence="6">
    <location>
        <begin position="575"/>
        <end position="685"/>
    </location>
</feature>
<dbReference type="PANTHER" id="PTHR46515">
    <property type="entry name" value="TATA ELEMENT MODULATORY FACTOR TMF1"/>
    <property type="match status" value="1"/>
</dbReference>
<keyword evidence="3 4" id="KW-0175">Coiled coil</keyword>